<dbReference type="GO" id="GO:0005789">
    <property type="term" value="C:endoplasmic reticulum membrane"/>
    <property type="evidence" value="ECO:0007669"/>
    <property type="project" value="TreeGrafter"/>
</dbReference>
<accession>A0A1G4KCP1</accession>
<dbReference type="PANTHER" id="PTHR20913">
    <property type="entry name" value="TBC1 DOMAIN FAMILY MEMBER 20/GTPASE"/>
    <property type="match status" value="1"/>
</dbReference>
<keyword evidence="4" id="KW-1185">Reference proteome</keyword>
<feature type="domain" description="Rab-GAP TBC" evidence="2">
    <location>
        <begin position="69"/>
        <end position="313"/>
    </location>
</feature>
<dbReference type="GO" id="GO:0006888">
    <property type="term" value="P:endoplasmic reticulum to Golgi vesicle-mediated transport"/>
    <property type="evidence" value="ECO:0007669"/>
    <property type="project" value="TreeGrafter"/>
</dbReference>
<protein>
    <submittedName>
        <fullName evidence="3">LAMI_0G16710g1_1</fullName>
    </submittedName>
</protein>
<dbReference type="InterPro" id="IPR035969">
    <property type="entry name" value="Rab-GAP_TBC_sf"/>
</dbReference>
<sequence>MSAPSDIKSELTFSGTDSEFLSDSVLGAKSPVVFEDDEQAHAKLHTLLRALRDGRRETVAQLGASDGGFLCHTARKKCWLALLRAMVTDPALLTNDLTTQAAQAPPAASATHPDEHQISLDVKRSFCHVPDSHTKQTLRTILEQVLVHVIRKHSQLRYYQGFHDVVAVFVVVFYCGDECGVDDLFYSASTSRASSMESSPHPSTSSDSTKFSQDFLMLVDLEDLCEAVEMFALLFLRDFMMSSLDFTIEQLKVIPLLIAQKDADFHSDFQLGSIDPFFAISSILTLFSHDLAPSISDQSAVVFQIFDLVISTRSMLAPLCLYANIVVGKKQELVAAYESNLSNFDNTTDLTHAIIQQVVNMQFEPSFWLQVLEETRGSLKSVPKCVLEPINKYSVLVTSAGQQDDAVAPAQVAGWILKQIKFNQLKVAQQSKGNLDKRPMFAKWIPLIKKRPLHYLKFSIALGIAAILLKLYIQYYHERYPHSLIPYLEHLKSFKFLGLDSAQRPWIDPLKSLLKLPAHISGMMEHSTGYRSDNSFFIA</sequence>
<dbReference type="EMBL" id="LT598469">
    <property type="protein sequence ID" value="SCV02190.1"/>
    <property type="molecule type" value="Genomic_DNA"/>
</dbReference>
<dbReference type="OrthoDB" id="206700at2759"/>
<evidence type="ECO:0000313" key="4">
    <source>
        <dbReference type="Proteomes" id="UP000191024"/>
    </source>
</evidence>
<dbReference type="PANTHER" id="PTHR20913:SF7">
    <property type="entry name" value="RE60063P"/>
    <property type="match status" value="1"/>
</dbReference>
<dbReference type="STRING" id="1230905.A0A1G4KCP1"/>
<dbReference type="SUPFAM" id="SSF47923">
    <property type="entry name" value="Ypt/Rab-GAP domain of gyp1p"/>
    <property type="match status" value="1"/>
</dbReference>
<dbReference type="Gene3D" id="1.10.472.80">
    <property type="entry name" value="Ypt/Rab-GAP domain of gyp1p, domain 3"/>
    <property type="match status" value="1"/>
</dbReference>
<dbReference type="InterPro" id="IPR045913">
    <property type="entry name" value="TBC20/Gyp8-like"/>
</dbReference>
<reference evidence="3 4" key="1">
    <citation type="submission" date="2016-03" db="EMBL/GenBank/DDBJ databases">
        <authorList>
            <person name="Devillers H."/>
        </authorList>
    </citation>
    <scope>NUCLEOTIDE SEQUENCE [LARGE SCALE GENOMIC DNA]</scope>
    <source>
        <strain evidence="3">CBS 11717</strain>
    </source>
</reference>
<keyword evidence="1" id="KW-0343">GTPase activation</keyword>
<name>A0A1G4KCP1_9SACH</name>
<dbReference type="Gene3D" id="1.10.8.1310">
    <property type="match status" value="1"/>
</dbReference>
<evidence type="ECO:0000313" key="3">
    <source>
        <dbReference type="EMBL" id="SCV02190.1"/>
    </source>
</evidence>
<evidence type="ECO:0000256" key="1">
    <source>
        <dbReference type="ARBA" id="ARBA00022468"/>
    </source>
</evidence>
<dbReference type="PROSITE" id="PS50086">
    <property type="entry name" value="TBC_RABGAP"/>
    <property type="match status" value="1"/>
</dbReference>
<dbReference type="Pfam" id="PF00566">
    <property type="entry name" value="RabGAP-TBC"/>
    <property type="match status" value="1"/>
</dbReference>
<dbReference type="InterPro" id="IPR000195">
    <property type="entry name" value="Rab-GAP-TBC_dom"/>
</dbReference>
<dbReference type="GO" id="GO:0005096">
    <property type="term" value="F:GTPase activator activity"/>
    <property type="evidence" value="ECO:0007669"/>
    <property type="project" value="UniProtKB-KW"/>
</dbReference>
<gene>
    <name evidence="3" type="ORF">LAMI_0G16710G</name>
</gene>
<dbReference type="AlphaFoldDB" id="A0A1G4KCP1"/>
<organism evidence="3 4">
    <name type="scientific">Lachancea mirantina</name>
    <dbReference type="NCBI Taxonomy" id="1230905"/>
    <lineage>
        <taxon>Eukaryota</taxon>
        <taxon>Fungi</taxon>
        <taxon>Dikarya</taxon>
        <taxon>Ascomycota</taxon>
        <taxon>Saccharomycotina</taxon>
        <taxon>Saccharomycetes</taxon>
        <taxon>Saccharomycetales</taxon>
        <taxon>Saccharomycetaceae</taxon>
        <taxon>Lachancea</taxon>
    </lineage>
</organism>
<dbReference type="SMART" id="SM00164">
    <property type="entry name" value="TBC"/>
    <property type="match status" value="1"/>
</dbReference>
<dbReference type="Proteomes" id="UP000191024">
    <property type="component" value="Chromosome G"/>
</dbReference>
<evidence type="ECO:0000259" key="2">
    <source>
        <dbReference type="PROSITE" id="PS50086"/>
    </source>
</evidence>
<proteinExistence type="predicted"/>